<proteinExistence type="predicted"/>
<dbReference type="EMBL" id="HBFQ01050096">
    <property type="protein sequence ID" value="CAD8861374.1"/>
    <property type="molecule type" value="Transcribed_RNA"/>
</dbReference>
<evidence type="ECO:0000313" key="2">
    <source>
        <dbReference type="EMBL" id="CAD8861374.1"/>
    </source>
</evidence>
<sequence length="178" mass="20555">MEAGEDREDAFERIFHSKLERLNSIVEVVGFHRETSIEESPTMKMRTRYVKSVCSMRMKTMLDEPVCEFRRDRKMVKASDSMLFEYMGTTHRSASMCSVEPESRRPDVFRLVGGVGYGLFAWMTSDEMQRIRHNSRDEVADWILNLDIKERLVRGSRSAGNHQTLSRGKEGASCSSNM</sequence>
<protein>
    <submittedName>
        <fullName evidence="2">Uncharacterized protein</fullName>
    </submittedName>
</protein>
<name>A0A7S1FDP0_NOCSC</name>
<evidence type="ECO:0000256" key="1">
    <source>
        <dbReference type="SAM" id="MobiDB-lite"/>
    </source>
</evidence>
<gene>
    <name evidence="2" type="ORF">NSCI0253_LOCUS35729</name>
</gene>
<feature type="region of interest" description="Disordered" evidence="1">
    <location>
        <begin position="157"/>
        <end position="178"/>
    </location>
</feature>
<reference evidence="2" key="1">
    <citation type="submission" date="2021-01" db="EMBL/GenBank/DDBJ databases">
        <authorList>
            <person name="Corre E."/>
            <person name="Pelletier E."/>
            <person name="Niang G."/>
            <person name="Scheremetjew M."/>
            <person name="Finn R."/>
            <person name="Kale V."/>
            <person name="Holt S."/>
            <person name="Cochrane G."/>
            <person name="Meng A."/>
            <person name="Brown T."/>
            <person name="Cohen L."/>
        </authorList>
    </citation>
    <scope>NUCLEOTIDE SEQUENCE</scope>
</reference>
<accession>A0A7S1FDP0</accession>
<organism evidence="2">
    <name type="scientific">Noctiluca scintillans</name>
    <name type="common">Sea sparkle</name>
    <name type="synonym">Red tide dinoflagellate</name>
    <dbReference type="NCBI Taxonomy" id="2966"/>
    <lineage>
        <taxon>Eukaryota</taxon>
        <taxon>Sar</taxon>
        <taxon>Alveolata</taxon>
        <taxon>Dinophyceae</taxon>
        <taxon>Noctilucales</taxon>
        <taxon>Noctilucaceae</taxon>
        <taxon>Noctiluca</taxon>
    </lineage>
</organism>
<dbReference type="AlphaFoldDB" id="A0A7S1FDP0"/>